<evidence type="ECO:0000313" key="3">
    <source>
        <dbReference type="Proteomes" id="UP000075243"/>
    </source>
</evidence>
<dbReference type="EMBL" id="CM003603">
    <property type="protein sequence ID" value="KYP76933.1"/>
    <property type="molecule type" value="Genomic_DNA"/>
</dbReference>
<reference evidence="2 3" key="1">
    <citation type="journal article" date="2012" name="Nat. Biotechnol.">
        <title>Draft genome sequence of pigeonpea (Cajanus cajan), an orphan legume crop of resource-poor farmers.</title>
        <authorList>
            <person name="Varshney R.K."/>
            <person name="Chen W."/>
            <person name="Li Y."/>
            <person name="Bharti A.K."/>
            <person name="Saxena R.K."/>
            <person name="Schlueter J.A."/>
            <person name="Donoghue M.T."/>
            <person name="Azam S."/>
            <person name="Fan G."/>
            <person name="Whaley A.M."/>
            <person name="Farmer A.D."/>
            <person name="Sheridan J."/>
            <person name="Iwata A."/>
            <person name="Tuteja R."/>
            <person name="Penmetsa R.V."/>
            <person name="Wu W."/>
            <person name="Upadhyaya H.D."/>
            <person name="Yang S.P."/>
            <person name="Shah T."/>
            <person name="Saxena K.B."/>
            <person name="Michael T."/>
            <person name="McCombie W.R."/>
            <person name="Yang B."/>
            <person name="Zhang G."/>
            <person name="Yang H."/>
            <person name="Wang J."/>
            <person name="Spillane C."/>
            <person name="Cook D.R."/>
            <person name="May G.D."/>
            <person name="Xu X."/>
            <person name="Jackson S.A."/>
        </authorList>
    </citation>
    <scope>NUCLEOTIDE SEQUENCE [LARGE SCALE GENOMIC DNA]</scope>
    <source>
        <strain evidence="3">cv. Asha</strain>
    </source>
</reference>
<gene>
    <name evidence="2" type="ORF">KK1_021196</name>
</gene>
<protein>
    <recommendedName>
        <fullName evidence="4">CCHC-type domain-containing protein</fullName>
    </recommendedName>
</protein>
<dbReference type="PANTHER" id="PTHR35317:SF35">
    <property type="entry name" value="DUF4219 DOMAIN-CONTAINING PROTEIN"/>
    <property type="match status" value="1"/>
</dbReference>
<proteinExistence type="predicted"/>
<evidence type="ECO:0000256" key="1">
    <source>
        <dbReference type="SAM" id="MobiDB-lite"/>
    </source>
</evidence>
<keyword evidence="3" id="KW-1185">Reference proteome</keyword>
<dbReference type="Gene3D" id="4.10.60.10">
    <property type="entry name" value="Zinc finger, CCHC-type"/>
    <property type="match status" value="1"/>
</dbReference>
<dbReference type="InterPro" id="IPR036875">
    <property type="entry name" value="Znf_CCHC_sf"/>
</dbReference>
<dbReference type="Pfam" id="PF14223">
    <property type="entry name" value="Retrotran_gag_2"/>
    <property type="match status" value="1"/>
</dbReference>
<dbReference type="SUPFAM" id="SSF57756">
    <property type="entry name" value="Retrovirus zinc finger-like domains"/>
    <property type="match status" value="1"/>
</dbReference>
<accession>A0A151UC88</accession>
<name>A0A151UC88_CAJCA</name>
<dbReference type="GO" id="GO:0008270">
    <property type="term" value="F:zinc ion binding"/>
    <property type="evidence" value="ECO:0007669"/>
    <property type="project" value="InterPro"/>
</dbReference>
<dbReference type="Gramene" id="C.cajan_20581.t">
    <property type="protein sequence ID" value="C.cajan_20581.t.cds1"/>
    <property type="gene ID" value="C.cajan_20581"/>
</dbReference>
<evidence type="ECO:0008006" key="4">
    <source>
        <dbReference type="Google" id="ProtNLM"/>
    </source>
</evidence>
<sequence>MKESETIEEYYGRKKEIVNKMKLYGKEIKEKRVVEKILIILTEKYDSIVASIETSSDPSSRSVNKLIGLLGAHEARLNSRVDKNSVENAFQSKLKLQSKNKEDGGKKNVGEYSRNKDSRNLSGNKKDKYPLCGICNKPGHAEKEYWHRDKPICHYCNKLGHVEKYCRNKNKHQANFVEEHNQEQRLIYANKESCDNGDGS</sequence>
<feature type="compositionally biased region" description="Basic and acidic residues" evidence="1">
    <location>
        <begin position="99"/>
        <end position="122"/>
    </location>
</feature>
<dbReference type="AlphaFoldDB" id="A0A151UC88"/>
<dbReference type="GO" id="GO:0003676">
    <property type="term" value="F:nucleic acid binding"/>
    <property type="evidence" value="ECO:0007669"/>
    <property type="project" value="InterPro"/>
</dbReference>
<dbReference type="PANTHER" id="PTHR35317">
    <property type="entry name" value="OS04G0629600 PROTEIN"/>
    <property type="match status" value="1"/>
</dbReference>
<feature type="region of interest" description="Disordered" evidence="1">
    <location>
        <begin position="95"/>
        <end position="122"/>
    </location>
</feature>
<organism evidence="2 3">
    <name type="scientific">Cajanus cajan</name>
    <name type="common">Pigeon pea</name>
    <name type="synonym">Cajanus indicus</name>
    <dbReference type="NCBI Taxonomy" id="3821"/>
    <lineage>
        <taxon>Eukaryota</taxon>
        <taxon>Viridiplantae</taxon>
        <taxon>Streptophyta</taxon>
        <taxon>Embryophyta</taxon>
        <taxon>Tracheophyta</taxon>
        <taxon>Spermatophyta</taxon>
        <taxon>Magnoliopsida</taxon>
        <taxon>eudicotyledons</taxon>
        <taxon>Gunneridae</taxon>
        <taxon>Pentapetalae</taxon>
        <taxon>rosids</taxon>
        <taxon>fabids</taxon>
        <taxon>Fabales</taxon>
        <taxon>Fabaceae</taxon>
        <taxon>Papilionoideae</taxon>
        <taxon>50 kb inversion clade</taxon>
        <taxon>NPAAA clade</taxon>
        <taxon>indigoferoid/millettioid clade</taxon>
        <taxon>Phaseoleae</taxon>
        <taxon>Cajanus</taxon>
    </lineage>
</organism>
<dbReference type="Proteomes" id="UP000075243">
    <property type="component" value="Chromosome 1"/>
</dbReference>
<evidence type="ECO:0000313" key="2">
    <source>
        <dbReference type="EMBL" id="KYP76933.1"/>
    </source>
</evidence>